<evidence type="ECO:0000313" key="3">
    <source>
        <dbReference type="Proteomes" id="UP000075606"/>
    </source>
</evidence>
<dbReference type="EMBL" id="LRPC01000028">
    <property type="protein sequence ID" value="KYG74298.1"/>
    <property type="molecule type" value="Genomic_DNA"/>
</dbReference>
<sequence>MSTTNPFGKKGWTPDRIKDLSGKTFVITGTTSGTGYEAARILLSKDAKVVMLNRNPKKAADTIAQLKHLLGNKIDVLNITMDLGNQDSVKKAATEVLEKVDRIDALMCNGAIAQTPNRQTTEEGWEMQMGVNYFGHFTLQALLFPMIEKSSGRIVTVGSMGYDMGLKTIKFDDLNWDKDYTPNDAYSQSKLAQIMSMYELNARLKAAGKTHVKAYACHPGSSRTSLIATNGSFMMKLIFGIMKLTPLTQPAENGAYPELMCATEPDLDQTAFYGPTGRNNWTGPVGPHELKPHAKDKAVAKRLWDLSEKETGVKWNL</sequence>
<dbReference type="Gene3D" id="3.40.50.720">
    <property type="entry name" value="NAD(P)-binding Rossmann-like Domain"/>
    <property type="match status" value="1"/>
</dbReference>
<organism evidence="2 3">
    <name type="scientific">Roseivirga spongicola</name>
    <dbReference type="NCBI Taxonomy" id="333140"/>
    <lineage>
        <taxon>Bacteria</taxon>
        <taxon>Pseudomonadati</taxon>
        <taxon>Bacteroidota</taxon>
        <taxon>Cytophagia</taxon>
        <taxon>Cytophagales</taxon>
        <taxon>Roseivirgaceae</taxon>
        <taxon>Roseivirga</taxon>
    </lineage>
</organism>
<dbReference type="STRING" id="333140.AWW68_13535"/>
<dbReference type="GO" id="GO:0016491">
    <property type="term" value="F:oxidoreductase activity"/>
    <property type="evidence" value="ECO:0007669"/>
    <property type="project" value="UniProtKB-KW"/>
</dbReference>
<proteinExistence type="predicted"/>
<evidence type="ECO:0000313" key="2">
    <source>
        <dbReference type="EMBL" id="KYG74298.1"/>
    </source>
</evidence>
<comment type="caution">
    <text evidence="2">The sequence shown here is derived from an EMBL/GenBank/DDBJ whole genome shotgun (WGS) entry which is preliminary data.</text>
</comment>
<dbReference type="AlphaFoldDB" id="A0A150X6F3"/>
<dbReference type="InterPro" id="IPR002347">
    <property type="entry name" value="SDR_fam"/>
</dbReference>
<dbReference type="PRINTS" id="PR00081">
    <property type="entry name" value="GDHRDH"/>
</dbReference>
<dbReference type="PANTHER" id="PTHR43157">
    <property type="entry name" value="PHOSPHATIDYLINOSITOL-GLYCAN BIOSYNTHESIS CLASS F PROTEIN-RELATED"/>
    <property type="match status" value="1"/>
</dbReference>
<dbReference type="OrthoDB" id="597510at2"/>
<evidence type="ECO:0000256" key="1">
    <source>
        <dbReference type="ARBA" id="ARBA00023002"/>
    </source>
</evidence>
<dbReference type="SUPFAM" id="SSF51735">
    <property type="entry name" value="NAD(P)-binding Rossmann-fold domains"/>
    <property type="match status" value="1"/>
</dbReference>
<dbReference type="InterPro" id="IPR036291">
    <property type="entry name" value="NAD(P)-bd_dom_sf"/>
</dbReference>
<dbReference type="Pfam" id="PF00106">
    <property type="entry name" value="adh_short"/>
    <property type="match status" value="1"/>
</dbReference>
<keyword evidence="3" id="KW-1185">Reference proteome</keyword>
<name>A0A150X6F3_9BACT</name>
<accession>A0A150X6F3</accession>
<keyword evidence="1" id="KW-0560">Oxidoreductase</keyword>
<dbReference type="PANTHER" id="PTHR43157:SF31">
    <property type="entry name" value="PHOSPHATIDYLINOSITOL-GLYCAN BIOSYNTHESIS CLASS F PROTEIN"/>
    <property type="match status" value="1"/>
</dbReference>
<protein>
    <submittedName>
        <fullName evidence="2">Oxidoreductase</fullName>
    </submittedName>
</protein>
<dbReference type="Proteomes" id="UP000075606">
    <property type="component" value="Unassembled WGS sequence"/>
</dbReference>
<reference evidence="2 3" key="1">
    <citation type="submission" date="2016-01" db="EMBL/GenBank/DDBJ databases">
        <title>Genome sequencing of Roseivirga spongicola UST030701-084.</title>
        <authorList>
            <person name="Selvaratnam C."/>
            <person name="Thevarajoo S."/>
            <person name="Goh K.M."/>
            <person name="Ee R."/>
            <person name="Chan K.-G."/>
            <person name="Chong C.S."/>
        </authorList>
    </citation>
    <scope>NUCLEOTIDE SEQUENCE [LARGE SCALE GENOMIC DNA]</scope>
    <source>
        <strain evidence="2 3">UST030701-084</strain>
    </source>
</reference>
<gene>
    <name evidence="2" type="ORF">AWW68_13535</name>
</gene>
<dbReference type="CDD" id="cd05327">
    <property type="entry name" value="retinol-DH_like_SDR_c_like"/>
    <property type="match status" value="1"/>
</dbReference>